<dbReference type="AlphaFoldDB" id="A0A238C372"/>
<sequence>MKSLNFDAMQSRRSCQFFYPKKNCLQDYPKELNIGNKFLLNLHYCNLYLLSI</sequence>
<keyword evidence="2" id="KW-1185">Reference proteome</keyword>
<organism evidence="1 2">
    <name type="scientific">Onchocerca flexuosa</name>
    <dbReference type="NCBI Taxonomy" id="387005"/>
    <lineage>
        <taxon>Eukaryota</taxon>
        <taxon>Metazoa</taxon>
        <taxon>Ecdysozoa</taxon>
        <taxon>Nematoda</taxon>
        <taxon>Chromadorea</taxon>
        <taxon>Rhabditida</taxon>
        <taxon>Spirurina</taxon>
        <taxon>Spiruromorpha</taxon>
        <taxon>Filarioidea</taxon>
        <taxon>Onchocercidae</taxon>
        <taxon>Onchocerca</taxon>
    </lineage>
</organism>
<proteinExistence type="predicted"/>
<dbReference type="EMBL" id="KZ269979">
    <property type="protein sequence ID" value="OZC11899.1"/>
    <property type="molecule type" value="Genomic_DNA"/>
</dbReference>
<accession>A0A238C372</accession>
<gene>
    <name evidence="1" type="ORF">X798_01080</name>
</gene>
<reference evidence="1 2" key="1">
    <citation type="submission" date="2015-12" db="EMBL/GenBank/DDBJ databases">
        <title>Draft genome of the nematode, Onchocerca flexuosa.</title>
        <authorList>
            <person name="Mitreva M."/>
        </authorList>
    </citation>
    <scope>NUCLEOTIDE SEQUENCE [LARGE SCALE GENOMIC DNA]</scope>
    <source>
        <strain evidence="1">Red Deer</strain>
    </source>
</reference>
<dbReference type="Proteomes" id="UP000242913">
    <property type="component" value="Unassembled WGS sequence"/>
</dbReference>
<protein>
    <submittedName>
        <fullName evidence="1">Uncharacterized protein</fullName>
    </submittedName>
</protein>
<evidence type="ECO:0000313" key="2">
    <source>
        <dbReference type="Proteomes" id="UP000242913"/>
    </source>
</evidence>
<evidence type="ECO:0000313" key="1">
    <source>
        <dbReference type="EMBL" id="OZC11899.1"/>
    </source>
</evidence>
<name>A0A238C372_9BILA</name>